<name>A0ABV8G6T8_9ACTN</name>
<dbReference type="Proteomes" id="UP001595851">
    <property type="component" value="Unassembled WGS sequence"/>
</dbReference>
<dbReference type="EMBL" id="JBHSBI010000006">
    <property type="protein sequence ID" value="MFC4008363.1"/>
    <property type="molecule type" value="Genomic_DNA"/>
</dbReference>
<comment type="caution">
    <text evidence="2">The sequence shown here is derived from an EMBL/GenBank/DDBJ whole genome shotgun (WGS) entry which is preliminary data.</text>
</comment>
<sequence length="224" mass="23071">MYKHAIVAFVTTSTAFVLTAGAAAAEEAAPLPQICGTGNIVSGSAPWHTMETSLTDVRAYVGGLFTAEASIFVPSASSSALSSVQDDSPFFLSAPWTASSAQTEPSLLSPVRTLLESLITRAETCSFIEDADLTTDWDIPSSPEIDTMDTEELVEALAITPACGGPAAVTSTTSEAIQTASVTRLFQQVVTADPAVCAAPASSSRSLLDAIGVTGLLNQIIGRP</sequence>
<gene>
    <name evidence="2" type="ORF">ACFOY2_14120</name>
</gene>
<keyword evidence="3" id="KW-1185">Reference proteome</keyword>
<evidence type="ECO:0000313" key="3">
    <source>
        <dbReference type="Proteomes" id="UP001595851"/>
    </source>
</evidence>
<dbReference type="RefSeq" id="WP_379528429.1">
    <property type="nucleotide sequence ID" value="NZ_JBHSBI010000006.1"/>
</dbReference>
<accession>A0ABV8G6T8</accession>
<reference evidence="3" key="1">
    <citation type="journal article" date="2019" name="Int. J. Syst. Evol. Microbiol.">
        <title>The Global Catalogue of Microorganisms (GCM) 10K type strain sequencing project: providing services to taxonomists for standard genome sequencing and annotation.</title>
        <authorList>
            <consortium name="The Broad Institute Genomics Platform"/>
            <consortium name="The Broad Institute Genome Sequencing Center for Infectious Disease"/>
            <person name="Wu L."/>
            <person name="Ma J."/>
        </authorList>
    </citation>
    <scope>NUCLEOTIDE SEQUENCE [LARGE SCALE GENOMIC DNA]</scope>
    <source>
        <strain evidence="3">TBRC 1276</strain>
    </source>
</reference>
<feature type="chain" id="PRO_5047106562" description="Secreted protein" evidence="1">
    <location>
        <begin position="23"/>
        <end position="224"/>
    </location>
</feature>
<evidence type="ECO:0000256" key="1">
    <source>
        <dbReference type="SAM" id="SignalP"/>
    </source>
</evidence>
<evidence type="ECO:0000313" key="2">
    <source>
        <dbReference type="EMBL" id="MFC4008363.1"/>
    </source>
</evidence>
<organism evidence="2 3">
    <name type="scientific">Nonomuraea purpurea</name>
    <dbReference type="NCBI Taxonomy" id="1849276"/>
    <lineage>
        <taxon>Bacteria</taxon>
        <taxon>Bacillati</taxon>
        <taxon>Actinomycetota</taxon>
        <taxon>Actinomycetes</taxon>
        <taxon>Streptosporangiales</taxon>
        <taxon>Streptosporangiaceae</taxon>
        <taxon>Nonomuraea</taxon>
    </lineage>
</organism>
<proteinExistence type="predicted"/>
<evidence type="ECO:0008006" key="4">
    <source>
        <dbReference type="Google" id="ProtNLM"/>
    </source>
</evidence>
<keyword evidence="1" id="KW-0732">Signal</keyword>
<protein>
    <recommendedName>
        <fullName evidence="4">Secreted protein</fullName>
    </recommendedName>
</protein>
<feature type="signal peptide" evidence="1">
    <location>
        <begin position="1"/>
        <end position="22"/>
    </location>
</feature>